<evidence type="ECO:0000256" key="1">
    <source>
        <dbReference type="ARBA" id="ARBA00004567"/>
    </source>
</evidence>
<keyword evidence="9" id="KW-0539">Nucleus</keyword>
<evidence type="ECO:0000256" key="5">
    <source>
        <dbReference type="ARBA" id="ARBA00022816"/>
    </source>
</evidence>
<protein>
    <submittedName>
        <fullName evidence="12">FG-rich motif-containing protein</fullName>
    </submittedName>
</protein>
<dbReference type="GO" id="GO:0017056">
    <property type="term" value="F:structural constituent of nuclear pore"/>
    <property type="evidence" value="ECO:0007669"/>
    <property type="project" value="InterPro"/>
</dbReference>
<evidence type="ECO:0000313" key="13">
    <source>
        <dbReference type="Proteomes" id="UP000186176"/>
    </source>
</evidence>
<dbReference type="Gene3D" id="1.10.10.2360">
    <property type="match status" value="1"/>
</dbReference>
<feature type="compositionally biased region" description="Polar residues" evidence="10">
    <location>
        <begin position="575"/>
        <end position="593"/>
    </location>
</feature>
<evidence type="ECO:0000259" key="11">
    <source>
        <dbReference type="PROSITE" id="PS51434"/>
    </source>
</evidence>
<feature type="compositionally biased region" description="Polar residues" evidence="10">
    <location>
        <begin position="601"/>
        <end position="613"/>
    </location>
</feature>
<dbReference type="GO" id="GO:0044614">
    <property type="term" value="C:nuclear pore cytoplasmic filaments"/>
    <property type="evidence" value="ECO:0007669"/>
    <property type="project" value="TreeGrafter"/>
</dbReference>
<dbReference type="GO" id="GO:0000973">
    <property type="term" value="P:post-transcriptional tethering of RNA polymerase II gene DNA at nuclear periphery"/>
    <property type="evidence" value="ECO:0007669"/>
    <property type="project" value="TreeGrafter"/>
</dbReference>
<evidence type="ECO:0000313" key="12">
    <source>
        <dbReference type="EMBL" id="OII74205.1"/>
    </source>
</evidence>
<dbReference type="InterPro" id="IPR037665">
    <property type="entry name" value="Nucleoporin_S59-like"/>
</dbReference>
<reference evidence="12 13" key="1">
    <citation type="submission" date="2016-10" db="EMBL/GenBank/DDBJ databases">
        <title>Reductive evolution of mitochondrial metabolism and differential evolution of invasion-related proteins in Cryptosporidium.</title>
        <authorList>
            <person name="Liu S."/>
            <person name="Roellig D.M."/>
            <person name="Guo Y."/>
            <person name="Li N."/>
            <person name="Frace M.A."/>
            <person name="Tang K."/>
            <person name="Zhang L."/>
            <person name="Feng Y."/>
            <person name="Xiao L."/>
        </authorList>
    </citation>
    <scope>NUCLEOTIDE SEQUENCE [LARGE SCALE GENOMIC DNA]</scope>
    <source>
        <strain evidence="12">39726</strain>
    </source>
</reference>
<evidence type="ECO:0000256" key="9">
    <source>
        <dbReference type="ARBA" id="ARBA00023242"/>
    </source>
</evidence>
<dbReference type="Pfam" id="PF04096">
    <property type="entry name" value="Nucleoporin2"/>
    <property type="match status" value="1"/>
</dbReference>
<dbReference type="InterPro" id="IPR036903">
    <property type="entry name" value="Nup98_auto-Pept-S59_dom_sf"/>
</dbReference>
<evidence type="ECO:0000256" key="6">
    <source>
        <dbReference type="ARBA" id="ARBA00022927"/>
    </source>
</evidence>
<dbReference type="InterPro" id="IPR021967">
    <property type="entry name" value="Nup98_C"/>
</dbReference>
<sequence length="1813" mass="199169">MLGGGGFGSNQNQQSSGGIFGASTSFGVGIGQQGVSQNINTVQQPSTGLFNSSTPLFGGNVSPGLFGSAGSSGSVFGNTGQSSVFGQSSNGLFGQSMGAFGGNQQIGSSQPSMFGSSSSSTICSNSGFFNTSSANNSGGFGSFQNSFGASGGFGSQSSQSNPSNYFGQQNNGIFGSMPVQTFGNTSTSPFGGTTGTNTNIFGSKKGTNGITFQPVVDRDSDARIMSIVYQKDIDQKKSVEELRWEDYQEKRGPVNSLSTINTNFSTNNNTFGSGSFSSNSGGFGSGPQGSSITSSIFGQPQTSFIASTTPQNSLFGSSNSSSALGQTSILGQGLQNSQSSLTNPQFVSNNSGLFGTSNNLNSFALQSSTNSSNTGLFSTPNLFSSNSNNSNTINTSNSLGGGINLNSGNLFGQQPSNLGSLDSSFKTSNSLFGGAQTTSTNTGLGLFNSNSNTQPQISLSNSSLAMKPLFGNQTLSNSNLGSSTAGGTNLSLSTNLFGSTLPGSSSLFSTNSCSNNLFGSTQPQSALNNTNSGTTSSSLFGKLSSSQPFSFANINPSNSSWTSLNSGVSNATISQTNLSGSSPMNNNSIQLQNILGGGQPNKPTSSQGSSIVLGNGLSTSNKLSNGIHSKPITQNSKFSDSTDRGKSLWLWKPLPQFISRSNRYQIDGLSNFSQEGVTNSSELALPALATESARHSTSLLTSVRRIEKTIDPQTPAAFLSLLERQQQFYDAVQSPEQSSNSPVNSKTKSLVFTTSHATKFVPIDEAFEDAIDDSSSATFSPIVLKAENKSISDGSKSLINFDSISRISQDVQISKNDDSRNSIGRVSIESNNLARTPYLNQHRSSVNSIPAVSNERQARASIGLTTPRPITRRPGQLIDNNISSDVNKSYLRKQKEYIVESLTPVLTKTDYFCIPSIEVLKTFSEERLAIVEDFKIVREGVGEIIWPGVTDLRGINLDLVVSIEPLCVSVYGDGDSSIPVGEGLNKKAIVTLKNCKPKRVLSSKDPQEIDNFNKNRVKQIKSYTEQMGARFISLDTVTWEWKFEVTHFSKYSFLNEDSPLTNFGEPQSTITNDTNLIASPKESLFGQHSKQEQPSDHFFAKTSQYNFSLYSEIRSIVEKNKSLKSAYNAISFRSGMYIGSNGFVVIPHRSFFKSNHSISDYNTSITMFKMNQMNESVLTDTKNNFLCSRRLVSAWFRLYLEIIGSETIDGCCEISIESITKLVFLFWNITKKEFEFSSYLSEFKSNSLNLEYLKYFEQSFSMIGGILELIIKDTNSHSEKRLETSLREFISWWLKMTSKNIPKIKVKKCNQSSQDLHEEKIHFLFNHILNGNLFDIVQNDTNLSYLTIPRIVSLCLSIGNNRGSIFQIRENLQWWSKIGIIPDLTHNSNKIYKTISNTDAYVDDFAYEWQTNILLSVNYSTNSKLCEKFNRIKNIPLVGDKREFGNLNNSDRLIGMEDTYEVDEKKILFDQIQFQIIKFFFCDENSRQAELFRLNNSGSIKFSSSFIWLITRVLTLYNNISCNDSELKFSNKLNLALIQELEILGLWEWAVYVIIHTNMNSAFGLLNCIIMRNIQENPNYLNPEDYLNDEKWKFLVNRLGVPSNWLFEAIIYKLESNGNVLQSLRCTLHLINCLKGRKHEVGDLFFHNSDQISTINNLAISAAKKLFDASLLPTTLIRISVLLKHIITEEETLGDVNKCYDIYQLNAAEDLQLIFCSEGKEQIVADIWQTLELILVISNQYMKFAIRLLESKSYSINQDEFKDILSKLDKLVVLRKDSSKCLFEPCISNIINDECWDIILNTIEIVKHLSKVI</sequence>
<proteinExistence type="inferred from homology"/>
<comment type="subcellular location">
    <subcellularLocation>
        <location evidence="1">Nucleus</location>
        <location evidence="1">Nuclear pore complex</location>
    </subcellularLocation>
</comment>
<keyword evidence="8" id="KW-0906">Nuclear pore complex</keyword>
<gene>
    <name evidence="12" type="ORF">cubi_01049</name>
</gene>
<comment type="caution">
    <text evidence="12">The sequence shown here is derived from an EMBL/GenBank/DDBJ whole genome shotgun (WGS) entry which is preliminary data.</text>
</comment>
<keyword evidence="3" id="KW-0813">Transport</keyword>
<dbReference type="InterPro" id="IPR007230">
    <property type="entry name" value="Nup98_auto-Pept-S59_dom"/>
</dbReference>
<dbReference type="PROSITE" id="PS51434">
    <property type="entry name" value="NUP_C"/>
    <property type="match status" value="1"/>
</dbReference>
<accession>A0A1J4MMV5</accession>
<dbReference type="Gene3D" id="3.30.1610.10">
    <property type="entry name" value="Peptidase S59, nucleoporin"/>
    <property type="match status" value="1"/>
</dbReference>
<evidence type="ECO:0000256" key="8">
    <source>
        <dbReference type="ARBA" id="ARBA00023132"/>
    </source>
</evidence>
<dbReference type="GO" id="GO:0006606">
    <property type="term" value="P:protein import into nucleus"/>
    <property type="evidence" value="ECO:0007669"/>
    <property type="project" value="TreeGrafter"/>
</dbReference>
<keyword evidence="5" id="KW-0509">mRNA transport</keyword>
<dbReference type="RefSeq" id="XP_028875398.1">
    <property type="nucleotide sequence ID" value="XM_029018061.1"/>
</dbReference>
<dbReference type="PANTHER" id="PTHR23198:SF6">
    <property type="entry name" value="NUCLEAR PORE COMPLEX PROTEIN NUP98-NUP96"/>
    <property type="match status" value="1"/>
</dbReference>
<organism evidence="12 13">
    <name type="scientific">Cryptosporidium ubiquitum</name>
    <dbReference type="NCBI Taxonomy" id="857276"/>
    <lineage>
        <taxon>Eukaryota</taxon>
        <taxon>Sar</taxon>
        <taxon>Alveolata</taxon>
        <taxon>Apicomplexa</taxon>
        <taxon>Conoidasida</taxon>
        <taxon>Coccidia</taxon>
        <taxon>Eucoccidiorida</taxon>
        <taxon>Eimeriorina</taxon>
        <taxon>Cryptosporidiidae</taxon>
        <taxon>Cryptosporidium</taxon>
    </lineage>
</organism>
<name>A0A1J4MMV5_9CRYT</name>
<dbReference type="SUPFAM" id="SSF82215">
    <property type="entry name" value="C-terminal autoproteolytic domain of nucleoporin nup98"/>
    <property type="match status" value="1"/>
</dbReference>
<dbReference type="VEuPathDB" id="CryptoDB:cubi_01049"/>
<dbReference type="PANTHER" id="PTHR23198">
    <property type="entry name" value="NUCLEOPORIN"/>
    <property type="match status" value="1"/>
</dbReference>
<evidence type="ECO:0000256" key="7">
    <source>
        <dbReference type="ARBA" id="ARBA00023010"/>
    </source>
</evidence>
<keyword evidence="7" id="KW-0811">Translocation</keyword>
<comment type="similarity">
    <text evidence="2">Belongs to the nucleoporin GLFG family.</text>
</comment>
<keyword evidence="6" id="KW-0653">Protein transport</keyword>
<evidence type="ECO:0000256" key="3">
    <source>
        <dbReference type="ARBA" id="ARBA00022448"/>
    </source>
</evidence>
<dbReference type="Pfam" id="PF12110">
    <property type="entry name" value="Nup96"/>
    <property type="match status" value="1"/>
</dbReference>
<dbReference type="OrthoDB" id="448516at2759"/>
<evidence type="ECO:0000256" key="10">
    <source>
        <dbReference type="SAM" id="MobiDB-lite"/>
    </source>
</evidence>
<keyword evidence="4" id="KW-0068">Autocatalytic cleavage</keyword>
<dbReference type="EMBL" id="LRBP01000012">
    <property type="protein sequence ID" value="OII74205.1"/>
    <property type="molecule type" value="Genomic_DNA"/>
</dbReference>
<evidence type="ECO:0000256" key="2">
    <source>
        <dbReference type="ARBA" id="ARBA00008926"/>
    </source>
</evidence>
<feature type="domain" description="Peptidase S59" evidence="11">
    <location>
        <begin position="908"/>
        <end position="1048"/>
    </location>
</feature>
<dbReference type="GO" id="GO:0008139">
    <property type="term" value="F:nuclear localization sequence binding"/>
    <property type="evidence" value="ECO:0007669"/>
    <property type="project" value="TreeGrafter"/>
</dbReference>
<dbReference type="GO" id="GO:0003723">
    <property type="term" value="F:RNA binding"/>
    <property type="evidence" value="ECO:0007669"/>
    <property type="project" value="TreeGrafter"/>
</dbReference>
<dbReference type="Proteomes" id="UP000186176">
    <property type="component" value="Unassembled WGS sequence"/>
</dbReference>
<dbReference type="GO" id="GO:0051028">
    <property type="term" value="P:mRNA transport"/>
    <property type="evidence" value="ECO:0007669"/>
    <property type="project" value="UniProtKB-KW"/>
</dbReference>
<dbReference type="GO" id="GO:0034398">
    <property type="term" value="P:telomere tethering at nuclear periphery"/>
    <property type="evidence" value="ECO:0007669"/>
    <property type="project" value="TreeGrafter"/>
</dbReference>
<feature type="region of interest" description="Disordered" evidence="10">
    <location>
        <begin position="575"/>
        <end position="613"/>
    </location>
</feature>
<keyword evidence="13" id="KW-1185">Reference proteome</keyword>
<dbReference type="GO" id="GO:0006405">
    <property type="term" value="P:RNA export from nucleus"/>
    <property type="evidence" value="ECO:0007669"/>
    <property type="project" value="TreeGrafter"/>
</dbReference>
<evidence type="ECO:0000256" key="4">
    <source>
        <dbReference type="ARBA" id="ARBA00022813"/>
    </source>
</evidence>
<dbReference type="GeneID" id="39977840"/>